<dbReference type="InterPro" id="IPR018170">
    <property type="entry name" value="Aldo/ket_reductase_CS"/>
</dbReference>
<keyword evidence="4" id="KW-0732">Signal</keyword>
<feature type="domain" description="NADP-dependent oxidoreductase" evidence="5">
    <location>
        <begin position="58"/>
        <end position="310"/>
    </location>
</feature>
<evidence type="ECO:0000256" key="2">
    <source>
        <dbReference type="ARBA" id="ARBA00022857"/>
    </source>
</evidence>
<protein>
    <recommendedName>
        <fullName evidence="5">NADP-dependent oxidoreductase domain-containing protein</fullName>
    </recommendedName>
</protein>
<keyword evidence="2" id="KW-0521">NADP</keyword>
<dbReference type="PROSITE" id="PS00798">
    <property type="entry name" value="ALDOKETO_REDUCTASE_1"/>
    <property type="match status" value="1"/>
</dbReference>
<comment type="caution">
    <text evidence="6">The sequence shown here is derived from an EMBL/GenBank/DDBJ whole genome shotgun (WGS) entry which is preliminary data.</text>
</comment>
<dbReference type="SUPFAM" id="SSF51430">
    <property type="entry name" value="NAD(P)-linked oxidoreductase"/>
    <property type="match status" value="1"/>
</dbReference>
<feature type="chain" id="PRO_5041960431" description="NADP-dependent oxidoreductase domain-containing protein" evidence="4">
    <location>
        <begin position="17"/>
        <end position="323"/>
    </location>
</feature>
<dbReference type="InterPro" id="IPR036812">
    <property type="entry name" value="NAD(P)_OxRdtase_dom_sf"/>
</dbReference>
<name>A0AAD7XFD6_9STRA</name>
<dbReference type="GO" id="GO:0016616">
    <property type="term" value="F:oxidoreductase activity, acting on the CH-OH group of donors, NAD or NADP as acceptor"/>
    <property type="evidence" value="ECO:0007669"/>
    <property type="project" value="UniProtKB-ARBA"/>
</dbReference>
<proteinExistence type="inferred from homology"/>
<keyword evidence="3" id="KW-0560">Oxidoreductase</keyword>
<reference evidence="6" key="1">
    <citation type="submission" date="2023-01" db="EMBL/GenBank/DDBJ databases">
        <title>Metagenome sequencing of chrysophaentin producing Chrysophaeum taylorii.</title>
        <authorList>
            <person name="Davison J."/>
            <person name="Bewley C."/>
        </authorList>
    </citation>
    <scope>NUCLEOTIDE SEQUENCE</scope>
    <source>
        <strain evidence="6">NIES-1699</strain>
    </source>
</reference>
<dbReference type="PANTHER" id="PTHR43827:SF3">
    <property type="entry name" value="NADP-DEPENDENT OXIDOREDUCTASE DOMAIN-CONTAINING PROTEIN"/>
    <property type="match status" value="1"/>
</dbReference>
<accession>A0AAD7XFD6</accession>
<evidence type="ECO:0000256" key="3">
    <source>
        <dbReference type="ARBA" id="ARBA00023002"/>
    </source>
</evidence>
<dbReference type="InterPro" id="IPR020471">
    <property type="entry name" value="AKR"/>
</dbReference>
<dbReference type="InterPro" id="IPR023210">
    <property type="entry name" value="NADP_OxRdtase_dom"/>
</dbReference>
<organism evidence="6 7">
    <name type="scientific">Chrysophaeum taylorii</name>
    <dbReference type="NCBI Taxonomy" id="2483200"/>
    <lineage>
        <taxon>Eukaryota</taxon>
        <taxon>Sar</taxon>
        <taxon>Stramenopiles</taxon>
        <taxon>Ochrophyta</taxon>
        <taxon>Pelagophyceae</taxon>
        <taxon>Pelagomonadales</taxon>
        <taxon>Pelagomonadaceae</taxon>
        <taxon>Chrysophaeum</taxon>
    </lineage>
</organism>
<sequence>MLCLTWWWHLVAVVVGGVQPPTRRAALASWCVGFPATAGCAGVPAAQPLWLGTCCGDEGVREAVVSAIAIGYRLIDTATHYENEEAIGDGIREAVSRGLIANPSEVSVCTKVWYDDMAYASTIRSVMASRDAIGESLESVLVHFPGTIDAVQSPARNAKLRAETWRALEALKRGGVVSRVGVSNYVGRHAREHARNAGSPPDLVQLESHVYCANFELVDLWRDLAPDAELQAYSPLASGRLDLLGSAELQRIAARLGATPTLVALAWLIARGIHPVCKATTTPHLADNLRAPALALHLRDDDIQAINRLDRHASIAFDASIIA</sequence>
<feature type="signal peptide" evidence="4">
    <location>
        <begin position="1"/>
        <end position="16"/>
    </location>
</feature>
<dbReference type="CDD" id="cd19071">
    <property type="entry name" value="AKR_AKR1-5-like"/>
    <property type="match status" value="1"/>
</dbReference>
<dbReference type="PRINTS" id="PR00069">
    <property type="entry name" value="ALDKETRDTASE"/>
</dbReference>
<keyword evidence="7" id="KW-1185">Reference proteome</keyword>
<gene>
    <name evidence="6" type="ORF">CTAYLR_006396</name>
</gene>
<comment type="similarity">
    <text evidence="1">Belongs to the aldo/keto reductase family.</text>
</comment>
<evidence type="ECO:0000313" key="6">
    <source>
        <dbReference type="EMBL" id="KAJ8599232.1"/>
    </source>
</evidence>
<dbReference type="Pfam" id="PF00248">
    <property type="entry name" value="Aldo_ket_red"/>
    <property type="match status" value="1"/>
</dbReference>
<dbReference type="AlphaFoldDB" id="A0AAD7XFD6"/>
<dbReference type="EMBL" id="JAQMWT010000578">
    <property type="protein sequence ID" value="KAJ8599232.1"/>
    <property type="molecule type" value="Genomic_DNA"/>
</dbReference>
<dbReference type="Gene3D" id="3.20.20.100">
    <property type="entry name" value="NADP-dependent oxidoreductase domain"/>
    <property type="match status" value="1"/>
</dbReference>
<evidence type="ECO:0000313" key="7">
    <source>
        <dbReference type="Proteomes" id="UP001230188"/>
    </source>
</evidence>
<dbReference type="PANTHER" id="PTHR43827">
    <property type="entry name" value="2,5-DIKETO-D-GLUCONIC ACID REDUCTASE"/>
    <property type="match status" value="1"/>
</dbReference>
<dbReference type="Proteomes" id="UP001230188">
    <property type="component" value="Unassembled WGS sequence"/>
</dbReference>
<evidence type="ECO:0000256" key="4">
    <source>
        <dbReference type="SAM" id="SignalP"/>
    </source>
</evidence>
<evidence type="ECO:0000256" key="1">
    <source>
        <dbReference type="ARBA" id="ARBA00007905"/>
    </source>
</evidence>
<evidence type="ECO:0000259" key="5">
    <source>
        <dbReference type="Pfam" id="PF00248"/>
    </source>
</evidence>